<dbReference type="GO" id="GO:1905941">
    <property type="term" value="P:positive regulation of gonad development"/>
    <property type="evidence" value="ECO:0007669"/>
    <property type="project" value="UniProtKB-ARBA"/>
</dbReference>
<sequence>MDAGSVRTLKYVVLSVLISVSFNHCTGINHIEIYSISVERGASHNNGGYVIEDLSTELVIFGRSFLSDLRIALTSKDGIEGEPCLRLISDPITATSISSSHASFALTRAHLNHITKLGLRKVWVCMKRPSLIGPRIRQIARSRWVHLGHVSTLILIPSKEPFGKYEISTANDLEASVLVKRDTHGKSGKMVLSTSKSTPEEDLKEKNIIKEDIPSSNITRLKVDLISHDEQYPKPLDIIPENPSTQNSSSSISSANLKVSSLRVESHDKGLAYDDFSGSVMIHTDAEIRFFGQGFSEDTEFLFTSYEGEFGTQCGASTTKFFKVNDFGVNWATSTIQLPSMEGNQTHWYLCAREGPEYQAYHQGNQPWLTLKSYPLLLPVWLQACFIVILLCLSGIFSGLNLGLMALDKTELSILANAGSDSDQRYAKAIQPVRAHGNYLLCTLLLGNVLVNSTLTILLDGLSTGLIAVIGSTIGIVLFGEIFPQAVCSRHGLAVGAHTVWLVRIFMVLTGPMSWPISKILDLILGEEIGNMYNRDRLKELILLTHGKTDIRTEEKDVICAALEFHKKTVSEIMTKIGDIYMLNIEASLDFNTIHEMMQHGYSRIPVYDGQRTNIVSVLFIKDLAFIDPDDNIPLKTLCQFYQNPLQMVPEDTPLDSMLKDFKEGIRGHMAFVYKVNISSGGHTYHEVVGLVTLEDVIEELIQAEIVDETDVFTDNRKRHRRRQMGRRDFTEFSQKGNETNTKKHHVSSQMQVAAFQFLRTSVDPFKEGQLSESIVKRLISQDIVHSIKVSDREESKSDANTYIYAQGKPADYFVLILEGHVEVCIGKEGLTFENGPFTFFGLAALPQVQGIGESPLVSVHHRKGSIRSIQSLDSTSSSFVPDYSVRAISEVLYLKISCSHYVAARRAFFLELSQKKHHEDDIIMESTQPKYHIINTDIGLVTGPSMWLVWDATIALCNE</sequence>
<name>A0AAN9A0X6_HALRR</name>
<evidence type="ECO:0000256" key="9">
    <source>
        <dbReference type="PROSITE-ProRule" id="PRU01193"/>
    </source>
</evidence>
<evidence type="ECO:0000256" key="3">
    <source>
        <dbReference type="ARBA" id="ARBA00022692"/>
    </source>
</evidence>
<dbReference type="CDD" id="cd04590">
    <property type="entry name" value="CBS_pair_CorC_HlyC_assoc"/>
    <property type="match status" value="1"/>
</dbReference>
<feature type="domain" description="CBS" evidence="12">
    <location>
        <begin position="642"/>
        <end position="709"/>
    </location>
</feature>
<dbReference type="InterPro" id="IPR046342">
    <property type="entry name" value="CBS_dom_sf"/>
</dbReference>
<keyword evidence="4" id="KW-0677">Repeat</keyword>
<reference evidence="14 15" key="1">
    <citation type="submission" date="2023-11" db="EMBL/GenBank/DDBJ databases">
        <title>Halocaridina rubra genome assembly.</title>
        <authorList>
            <person name="Smith C."/>
        </authorList>
    </citation>
    <scope>NUCLEOTIDE SEQUENCE [LARGE SCALE GENOMIC DNA]</scope>
    <source>
        <strain evidence="14">EP-1</strain>
        <tissue evidence="14">Whole</tissue>
    </source>
</reference>
<dbReference type="PROSITE" id="PS51371">
    <property type="entry name" value="CBS"/>
    <property type="match status" value="2"/>
</dbReference>
<evidence type="ECO:0000259" key="11">
    <source>
        <dbReference type="PROSITE" id="PS50042"/>
    </source>
</evidence>
<evidence type="ECO:0000259" key="12">
    <source>
        <dbReference type="PROSITE" id="PS51371"/>
    </source>
</evidence>
<dbReference type="InterPro" id="IPR000644">
    <property type="entry name" value="CBS_dom"/>
</dbReference>
<evidence type="ECO:0000256" key="2">
    <source>
        <dbReference type="ARBA" id="ARBA00010484"/>
    </source>
</evidence>
<dbReference type="PROSITE" id="PS51846">
    <property type="entry name" value="CNNM"/>
    <property type="match status" value="1"/>
</dbReference>
<evidence type="ECO:0000256" key="5">
    <source>
        <dbReference type="ARBA" id="ARBA00022989"/>
    </source>
</evidence>
<protein>
    <submittedName>
        <fullName evidence="14">Metal transporter cnnm2</fullName>
    </submittedName>
</protein>
<evidence type="ECO:0000313" key="14">
    <source>
        <dbReference type="EMBL" id="KAK7076206.1"/>
    </source>
</evidence>
<evidence type="ECO:0000256" key="4">
    <source>
        <dbReference type="ARBA" id="ARBA00022737"/>
    </source>
</evidence>
<feature type="domain" description="CBS" evidence="12">
    <location>
        <begin position="574"/>
        <end position="635"/>
    </location>
</feature>
<dbReference type="EMBL" id="JAXCGZ010009784">
    <property type="protein sequence ID" value="KAK7076206.1"/>
    <property type="molecule type" value="Genomic_DNA"/>
</dbReference>
<dbReference type="InterPro" id="IPR045095">
    <property type="entry name" value="ACDP"/>
</dbReference>
<dbReference type="SUPFAM" id="SSF51206">
    <property type="entry name" value="cAMP-binding domain-like"/>
    <property type="match status" value="1"/>
</dbReference>
<dbReference type="Proteomes" id="UP001381693">
    <property type="component" value="Unassembled WGS sequence"/>
</dbReference>
<dbReference type="GO" id="GO:0032026">
    <property type="term" value="P:response to magnesium ion"/>
    <property type="evidence" value="ECO:0007669"/>
    <property type="project" value="UniProtKB-ARBA"/>
</dbReference>
<keyword evidence="5 9" id="KW-1133">Transmembrane helix</keyword>
<dbReference type="PANTHER" id="PTHR12064">
    <property type="entry name" value="METAL TRANSPORTER CNNM"/>
    <property type="match status" value="1"/>
</dbReference>
<keyword evidence="15" id="KW-1185">Reference proteome</keyword>
<dbReference type="FunFam" id="3.10.580.10:FF:000006">
    <property type="entry name" value="DUF21 and CBS domain protein"/>
    <property type="match status" value="1"/>
</dbReference>
<evidence type="ECO:0000256" key="10">
    <source>
        <dbReference type="SAM" id="Phobius"/>
    </source>
</evidence>
<dbReference type="InterPro" id="IPR044751">
    <property type="entry name" value="Ion_transp-like_CBS"/>
</dbReference>
<comment type="caution">
    <text evidence="14">The sequence shown here is derived from an EMBL/GenBank/DDBJ whole genome shotgun (WGS) entry which is preliminary data.</text>
</comment>
<dbReference type="GO" id="GO:0010960">
    <property type="term" value="P:magnesium ion homeostasis"/>
    <property type="evidence" value="ECO:0007669"/>
    <property type="project" value="InterPro"/>
</dbReference>
<feature type="transmembrane region" description="Helical" evidence="10">
    <location>
        <begin position="438"/>
        <end position="459"/>
    </location>
</feature>
<feature type="domain" description="Cyclic nucleotide-binding" evidence="11">
    <location>
        <begin position="775"/>
        <end position="846"/>
    </location>
</feature>
<dbReference type="SUPFAM" id="SSF54631">
    <property type="entry name" value="CBS-domain pair"/>
    <property type="match status" value="1"/>
</dbReference>
<dbReference type="GO" id="GO:0022857">
    <property type="term" value="F:transmembrane transporter activity"/>
    <property type="evidence" value="ECO:0007669"/>
    <property type="project" value="TreeGrafter"/>
</dbReference>
<comment type="similarity">
    <text evidence="2">Belongs to the ACDP family.</text>
</comment>
<keyword evidence="3 9" id="KW-0812">Transmembrane</keyword>
<dbReference type="InterPro" id="IPR018490">
    <property type="entry name" value="cNMP-bd_dom_sf"/>
</dbReference>
<dbReference type="AlphaFoldDB" id="A0AAN9A0X6"/>
<evidence type="ECO:0000256" key="6">
    <source>
        <dbReference type="ARBA" id="ARBA00023122"/>
    </source>
</evidence>
<dbReference type="Pfam" id="PF25562">
    <property type="entry name" value="CNBH_CNNM2_C"/>
    <property type="match status" value="1"/>
</dbReference>
<dbReference type="GO" id="GO:0040018">
    <property type="term" value="P:positive regulation of multicellular organism growth"/>
    <property type="evidence" value="ECO:0007669"/>
    <property type="project" value="UniProtKB-ARBA"/>
</dbReference>
<feature type="transmembrane region" description="Helical" evidence="10">
    <location>
        <begin position="465"/>
        <end position="483"/>
    </location>
</feature>
<proteinExistence type="inferred from homology"/>
<evidence type="ECO:0000256" key="1">
    <source>
        <dbReference type="ARBA" id="ARBA00004554"/>
    </source>
</evidence>
<keyword evidence="7 9" id="KW-0472">Membrane</keyword>
<evidence type="ECO:0000313" key="15">
    <source>
        <dbReference type="Proteomes" id="UP001381693"/>
    </source>
</evidence>
<dbReference type="Gene3D" id="2.60.120.10">
    <property type="entry name" value="Jelly Rolls"/>
    <property type="match status" value="1"/>
</dbReference>
<feature type="domain" description="CNNM transmembrane" evidence="13">
    <location>
        <begin position="376"/>
        <end position="555"/>
    </location>
</feature>
<accession>A0AAN9A0X6</accession>
<feature type="transmembrane region" description="Helical" evidence="10">
    <location>
        <begin position="495"/>
        <end position="515"/>
    </location>
</feature>
<evidence type="ECO:0000259" key="13">
    <source>
        <dbReference type="PROSITE" id="PS51846"/>
    </source>
</evidence>
<evidence type="ECO:0000256" key="8">
    <source>
        <dbReference type="PROSITE-ProRule" id="PRU00703"/>
    </source>
</evidence>
<organism evidence="14 15">
    <name type="scientific">Halocaridina rubra</name>
    <name type="common">Hawaiian red shrimp</name>
    <dbReference type="NCBI Taxonomy" id="373956"/>
    <lineage>
        <taxon>Eukaryota</taxon>
        <taxon>Metazoa</taxon>
        <taxon>Ecdysozoa</taxon>
        <taxon>Arthropoda</taxon>
        <taxon>Crustacea</taxon>
        <taxon>Multicrustacea</taxon>
        <taxon>Malacostraca</taxon>
        <taxon>Eumalacostraca</taxon>
        <taxon>Eucarida</taxon>
        <taxon>Decapoda</taxon>
        <taxon>Pleocyemata</taxon>
        <taxon>Caridea</taxon>
        <taxon>Atyoidea</taxon>
        <taxon>Atyidae</taxon>
        <taxon>Halocaridina</taxon>
    </lineage>
</organism>
<dbReference type="InterPro" id="IPR002550">
    <property type="entry name" value="CNNM"/>
</dbReference>
<dbReference type="GO" id="GO:0015693">
    <property type="term" value="P:magnesium ion transport"/>
    <property type="evidence" value="ECO:0007669"/>
    <property type="project" value="UniProtKB-ARBA"/>
</dbReference>
<dbReference type="InterPro" id="IPR000595">
    <property type="entry name" value="cNMP-bd_dom"/>
</dbReference>
<comment type="subcellular location">
    <subcellularLocation>
        <location evidence="1">Basolateral cell membrane</location>
        <topology evidence="1">Multi-pass membrane protein</topology>
    </subcellularLocation>
</comment>
<dbReference type="GO" id="GO:0008340">
    <property type="term" value="P:determination of adult lifespan"/>
    <property type="evidence" value="ECO:0007669"/>
    <property type="project" value="UniProtKB-ARBA"/>
</dbReference>
<dbReference type="Pfam" id="PF01595">
    <property type="entry name" value="CNNM"/>
    <property type="match status" value="1"/>
</dbReference>
<dbReference type="PROSITE" id="PS50042">
    <property type="entry name" value="CNMP_BINDING_3"/>
    <property type="match status" value="1"/>
</dbReference>
<gene>
    <name evidence="14" type="primary">CNNM2_3</name>
    <name evidence="14" type="ORF">SK128_006880</name>
</gene>
<dbReference type="Gene3D" id="3.10.580.10">
    <property type="entry name" value="CBS-domain"/>
    <property type="match status" value="1"/>
</dbReference>
<keyword evidence="6 8" id="KW-0129">CBS domain</keyword>
<dbReference type="GO" id="GO:0016323">
    <property type="term" value="C:basolateral plasma membrane"/>
    <property type="evidence" value="ECO:0007669"/>
    <property type="project" value="UniProtKB-SubCell"/>
</dbReference>
<dbReference type="InterPro" id="IPR014710">
    <property type="entry name" value="RmlC-like_jellyroll"/>
</dbReference>
<dbReference type="PANTHER" id="PTHR12064:SF94">
    <property type="entry name" value="UNEXTENDED PROTEIN"/>
    <property type="match status" value="1"/>
</dbReference>
<evidence type="ECO:0000256" key="7">
    <source>
        <dbReference type="ARBA" id="ARBA00023136"/>
    </source>
</evidence>
<feature type="transmembrane region" description="Helical" evidence="10">
    <location>
        <begin position="380"/>
        <end position="404"/>
    </location>
</feature>